<dbReference type="GO" id="GO:0005886">
    <property type="term" value="C:plasma membrane"/>
    <property type="evidence" value="ECO:0007669"/>
    <property type="project" value="TreeGrafter"/>
</dbReference>
<dbReference type="PANTHER" id="PTHR45080:SF8">
    <property type="entry name" value="IG-LIKE DOMAIN-CONTAINING PROTEIN"/>
    <property type="match status" value="1"/>
</dbReference>
<reference evidence="7 9" key="2">
    <citation type="journal article" date="2013" name="Nature">
        <title>Insights into bilaterian evolution from three spiralian genomes.</title>
        <authorList>
            <person name="Simakov O."/>
            <person name="Marletaz F."/>
            <person name="Cho S.J."/>
            <person name="Edsinger-Gonzales E."/>
            <person name="Havlak P."/>
            <person name="Hellsten U."/>
            <person name="Kuo D.H."/>
            <person name="Larsson T."/>
            <person name="Lv J."/>
            <person name="Arendt D."/>
            <person name="Savage R."/>
            <person name="Osoegawa K."/>
            <person name="de Jong P."/>
            <person name="Grimwood J."/>
            <person name="Chapman J.A."/>
            <person name="Shapiro H."/>
            <person name="Aerts A."/>
            <person name="Otillar R.P."/>
            <person name="Terry A.Y."/>
            <person name="Boore J.L."/>
            <person name="Grigoriev I.V."/>
            <person name="Lindberg D.R."/>
            <person name="Seaver E.C."/>
            <person name="Weisblat D.A."/>
            <person name="Putnam N.H."/>
            <person name="Rokhsar D.S."/>
        </authorList>
    </citation>
    <scope>NUCLEOTIDE SEQUENCE</scope>
    <source>
        <strain evidence="7 9">I ESC-2004</strain>
    </source>
</reference>
<evidence type="ECO:0000313" key="9">
    <source>
        <dbReference type="Proteomes" id="UP000014760"/>
    </source>
</evidence>
<dbReference type="InterPro" id="IPR013783">
    <property type="entry name" value="Ig-like_fold"/>
</dbReference>
<dbReference type="InterPro" id="IPR013098">
    <property type="entry name" value="Ig_I-set"/>
</dbReference>
<keyword evidence="1 5" id="KW-0732">Signal</keyword>
<dbReference type="GO" id="GO:0007156">
    <property type="term" value="P:homophilic cell adhesion via plasma membrane adhesion molecules"/>
    <property type="evidence" value="ECO:0007669"/>
    <property type="project" value="TreeGrafter"/>
</dbReference>
<sequence>MEGLLVLITLIAVAGGEGADDLEAVSPPEIQDEYTKLQAVEGDRVRLMCRVTGEPRPTVKWHRRGSLLPLGDRYEVGRNALTIRSVQLNDTDQYACLAKNVNGEAWLDFNLIIIPGWFAFGSSFISLICVAVAMLTFEQDRRLADANRTLLEQEIGRRASQTGMAQHDYVTLRQVRFQTIGSHRKKVRGYFRLWRKIAKHCL</sequence>
<dbReference type="PROSITE" id="PS50835">
    <property type="entry name" value="IG_LIKE"/>
    <property type="match status" value="1"/>
</dbReference>
<proteinExistence type="predicted"/>
<dbReference type="SMART" id="SM00408">
    <property type="entry name" value="IGc2"/>
    <property type="match status" value="1"/>
</dbReference>
<protein>
    <recommendedName>
        <fullName evidence="6">Ig-like domain-containing protein</fullName>
    </recommendedName>
</protein>
<keyword evidence="4" id="KW-1133">Transmembrane helix</keyword>
<evidence type="ECO:0000313" key="8">
    <source>
        <dbReference type="EnsemblMetazoa" id="CapteP190567"/>
    </source>
</evidence>
<keyword evidence="2" id="KW-1015">Disulfide bond</keyword>
<dbReference type="EnsemblMetazoa" id="CapteT190567">
    <property type="protein sequence ID" value="CapteP190567"/>
    <property type="gene ID" value="CapteG190567"/>
</dbReference>
<evidence type="ECO:0000256" key="2">
    <source>
        <dbReference type="ARBA" id="ARBA00023157"/>
    </source>
</evidence>
<organism evidence="7">
    <name type="scientific">Capitella teleta</name>
    <name type="common">Polychaete worm</name>
    <dbReference type="NCBI Taxonomy" id="283909"/>
    <lineage>
        <taxon>Eukaryota</taxon>
        <taxon>Metazoa</taxon>
        <taxon>Spiralia</taxon>
        <taxon>Lophotrochozoa</taxon>
        <taxon>Annelida</taxon>
        <taxon>Polychaeta</taxon>
        <taxon>Sedentaria</taxon>
        <taxon>Scolecida</taxon>
        <taxon>Capitellidae</taxon>
        <taxon>Capitella</taxon>
    </lineage>
</organism>
<dbReference type="AlphaFoldDB" id="R7TU12"/>
<evidence type="ECO:0000256" key="4">
    <source>
        <dbReference type="SAM" id="Phobius"/>
    </source>
</evidence>
<dbReference type="HOGENOM" id="CLU_1355801_0_0_1"/>
<name>R7TU12_CAPTE</name>
<dbReference type="InterPro" id="IPR036179">
    <property type="entry name" value="Ig-like_dom_sf"/>
</dbReference>
<feature type="domain" description="Ig-like" evidence="6">
    <location>
        <begin position="28"/>
        <end position="100"/>
    </location>
</feature>
<feature type="transmembrane region" description="Helical" evidence="4">
    <location>
        <begin position="112"/>
        <end position="137"/>
    </location>
</feature>
<dbReference type="GO" id="GO:0050808">
    <property type="term" value="P:synapse organization"/>
    <property type="evidence" value="ECO:0007669"/>
    <property type="project" value="TreeGrafter"/>
</dbReference>
<dbReference type="OrthoDB" id="10072397at2759"/>
<reference evidence="9" key="1">
    <citation type="submission" date="2012-12" db="EMBL/GenBank/DDBJ databases">
        <authorList>
            <person name="Hellsten U."/>
            <person name="Grimwood J."/>
            <person name="Chapman J.A."/>
            <person name="Shapiro H."/>
            <person name="Aerts A."/>
            <person name="Otillar R.P."/>
            <person name="Terry A.Y."/>
            <person name="Boore J.L."/>
            <person name="Simakov O."/>
            <person name="Marletaz F."/>
            <person name="Cho S.-J."/>
            <person name="Edsinger-Gonzales E."/>
            <person name="Havlak P."/>
            <person name="Kuo D.-H."/>
            <person name="Larsson T."/>
            <person name="Lv J."/>
            <person name="Arendt D."/>
            <person name="Savage R."/>
            <person name="Osoegawa K."/>
            <person name="de Jong P."/>
            <person name="Lindberg D.R."/>
            <person name="Seaver E.C."/>
            <person name="Weisblat D.A."/>
            <person name="Putnam N.H."/>
            <person name="Grigoriev I.V."/>
            <person name="Rokhsar D.S."/>
        </authorList>
    </citation>
    <scope>NUCLEOTIDE SEQUENCE</scope>
    <source>
        <strain evidence="9">I ESC-2004</strain>
    </source>
</reference>
<dbReference type="GO" id="GO:0030424">
    <property type="term" value="C:axon"/>
    <property type="evidence" value="ECO:0007669"/>
    <property type="project" value="TreeGrafter"/>
</dbReference>
<evidence type="ECO:0000313" key="7">
    <source>
        <dbReference type="EMBL" id="ELT97383.1"/>
    </source>
</evidence>
<reference evidence="8" key="3">
    <citation type="submission" date="2015-06" db="UniProtKB">
        <authorList>
            <consortium name="EnsemblMetazoa"/>
        </authorList>
    </citation>
    <scope>IDENTIFICATION</scope>
</reference>
<dbReference type="Pfam" id="PF07679">
    <property type="entry name" value="I-set"/>
    <property type="match status" value="1"/>
</dbReference>
<keyword evidence="3" id="KW-0393">Immunoglobulin domain</keyword>
<evidence type="ECO:0000256" key="5">
    <source>
        <dbReference type="SAM" id="SignalP"/>
    </source>
</evidence>
<dbReference type="Proteomes" id="UP000014760">
    <property type="component" value="Unassembled WGS sequence"/>
</dbReference>
<feature type="chain" id="PRO_5008787374" description="Ig-like domain-containing protein" evidence="5">
    <location>
        <begin position="19"/>
        <end position="202"/>
    </location>
</feature>
<dbReference type="GO" id="GO:0008046">
    <property type="term" value="F:axon guidance receptor activity"/>
    <property type="evidence" value="ECO:0007669"/>
    <property type="project" value="TreeGrafter"/>
</dbReference>
<dbReference type="EMBL" id="AMQN01010923">
    <property type="status" value="NOT_ANNOTATED_CDS"/>
    <property type="molecule type" value="Genomic_DNA"/>
</dbReference>
<dbReference type="PANTHER" id="PTHR45080">
    <property type="entry name" value="CONTACTIN 5"/>
    <property type="match status" value="1"/>
</dbReference>
<dbReference type="InterPro" id="IPR007110">
    <property type="entry name" value="Ig-like_dom"/>
</dbReference>
<dbReference type="SMART" id="SM00409">
    <property type="entry name" value="IG"/>
    <property type="match status" value="1"/>
</dbReference>
<keyword evidence="4" id="KW-0812">Transmembrane</keyword>
<keyword evidence="9" id="KW-1185">Reference proteome</keyword>
<dbReference type="Gene3D" id="2.60.40.10">
    <property type="entry name" value="Immunoglobulins"/>
    <property type="match status" value="1"/>
</dbReference>
<evidence type="ECO:0000259" key="6">
    <source>
        <dbReference type="PROSITE" id="PS50835"/>
    </source>
</evidence>
<keyword evidence="4" id="KW-0472">Membrane</keyword>
<accession>R7TU12</accession>
<evidence type="ECO:0000256" key="1">
    <source>
        <dbReference type="ARBA" id="ARBA00022729"/>
    </source>
</evidence>
<dbReference type="EMBL" id="KB308570">
    <property type="protein sequence ID" value="ELT97383.1"/>
    <property type="molecule type" value="Genomic_DNA"/>
</dbReference>
<dbReference type="STRING" id="283909.R7TU12"/>
<evidence type="ECO:0000256" key="3">
    <source>
        <dbReference type="ARBA" id="ARBA00023319"/>
    </source>
</evidence>
<dbReference type="GO" id="GO:0043025">
    <property type="term" value="C:neuronal cell body"/>
    <property type="evidence" value="ECO:0007669"/>
    <property type="project" value="TreeGrafter"/>
</dbReference>
<feature type="signal peptide" evidence="5">
    <location>
        <begin position="1"/>
        <end position="18"/>
    </location>
</feature>
<dbReference type="InterPro" id="IPR003599">
    <property type="entry name" value="Ig_sub"/>
</dbReference>
<dbReference type="SUPFAM" id="SSF48726">
    <property type="entry name" value="Immunoglobulin"/>
    <property type="match status" value="1"/>
</dbReference>
<gene>
    <name evidence="7" type="ORF">CAPTEDRAFT_190567</name>
</gene>
<dbReference type="InterPro" id="IPR003598">
    <property type="entry name" value="Ig_sub2"/>
</dbReference>
<dbReference type="InterPro" id="IPR050958">
    <property type="entry name" value="Cell_Adh-Cytoskel_Orgn"/>
</dbReference>
<dbReference type="FunFam" id="2.60.40.10:FF:000032">
    <property type="entry name" value="palladin isoform X1"/>
    <property type="match status" value="1"/>
</dbReference>